<feature type="non-terminal residue" evidence="1">
    <location>
        <position position="674"/>
    </location>
</feature>
<name>A0A550HVU3_9FLAO</name>
<dbReference type="RefSeq" id="WP_143411892.1">
    <property type="nucleotide sequence ID" value="NZ_VHSF01000010.1"/>
</dbReference>
<dbReference type="AlphaFoldDB" id="A0A550HVU3"/>
<proteinExistence type="predicted"/>
<comment type="caution">
    <text evidence="1">The sequence shown here is derived from an EMBL/GenBank/DDBJ whole genome shotgun (WGS) entry which is preliminary data.</text>
</comment>
<sequence>MRVITQPDLSRSGTKQNDPSWQKLSAALKINCRSLILALSLLFISFLQAQTTINLTNEVIARFGVEADLYANYPLIADPDFDDSDDWFLSGTWTGDGLNVIAQSGTDSEGNDVAAVISSITSGNNSGEIRMSQPIYSMQPSGIMWVDAVYFRDQRTNGNLVDGTYFTSGDDKNFEDPFTWTIGTGNGGPQKNDIIEFFGHLRRDDGTPNDDEYAIVGATTRSQSGTSHLDFEYFRKDVVINAAGTGLEYDPERYGDLAGDELAAFLASLGCNRTFYQFNDDYSVKKHGDVVFSVNYESGGGAVKVELFVWIKRQGLNVTEFNNAPNRPFTLADRNGNFEFYECPTDTRFGYAKIQPKTGASLPVTAQVNQTSILGPPWGSFNSKGQPVGDLPSLALVELSLNASELGLDTRNTEGECESPLGSVIVKTRSSAPFTSEQKDLAGPVNLGNTPPVAVELANIDFCESEPEDLVADIMPEEGDYLIEWYLLTGEDLSTRTLKQSESDINGGTPGARSYTPTESGTYEVVVTVILGDDPDNLGCFAAARANVEIFDDPEAALETDGVCDGEDAIFTAGPSGNGEEYTFWIDDSEDGVIDAGEEILQAKSTDNTYDSNTILDGTTVSVLVETTDGCTDYATADAVIYENPEAELETDGVCDGEDAIFTAGPSGNGEEYT</sequence>
<dbReference type="Proteomes" id="UP000315131">
    <property type="component" value="Unassembled WGS sequence"/>
</dbReference>
<evidence type="ECO:0000313" key="1">
    <source>
        <dbReference type="EMBL" id="TRO62866.1"/>
    </source>
</evidence>
<evidence type="ECO:0000313" key="2">
    <source>
        <dbReference type="Proteomes" id="UP000315131"/>
    </source>
</evidence>
<keyword evidence="2" id="KW-1185">Reference proteome</keyword>
<evidence type="ECO:0008006" key="3">
    <source>
        <dbReference type="Google" id="ProtNLM"/>
    </source>
</evidence>
<gene>
    <name evidence="1" type="ORF">FGM01_14405</name>
</gene>
<dbReference type="EMBL" id="VHSF01000010">
    <property type="protein sequence ID" value="TRO62866.1"/>
    <property type="molecule type" value="Genomic_DNA"/>
</dbReference>
<dbReference type="OrthoDB" id="599464at2"/>
<organism evidence="1 2">
    <name type="scientific">Christiangramia sabulilitoris</name>
    <dbReference type="NCBI Taxonomy" id="2583991"/>
    <lineage>
        <taxon>Bacteria</taxon>
        <taxon>Pseudomonadati</taxon>
        <taxon>Bacteroidota</taxon>
        <taxon>Flavobacteriia</taxon>
        <taxon>Flavobacteriales</taxon>
        <taxon>Flavobacteriaceae</taxon>
        <taxon>Christiangramia</taxon>
    </lineage>
</organism>
<reference evidence="1 2" key="1">
    <citation type="submission" date="2019-06" db="EMBL/GenBank/DDBJ databases">
        <title>Gramella sabulilitoris sp. nov., isolated from a marine sand.</title>
        <authorList>
            <person name="Yoon J.-H."/>
        </authorList>
    </citation>
    <scope>NUCLEOTIDE SEQUENCE [LARGE SCALE GENOMIC DNA]</scope>
    <source>
        <strain evidence="1 2">HSMS-1</strain>
    </source>
</reference>
<protein>
    <recommendedName>
        <fullName evidence="3">Ig-like domain-containing protein</fullName>
    </recommendedName>
</protein>
<accession>A0A550HVU3</accession>